<dbReference type="InterPro" id="IPR004839">
    <property type="entry name" value="Aminotransferase_I/II_large"/>
</dbReference>
<evidence type="ECO:0000259" key="7">
    <source>
        <dbReference type="Pfam" id="PF00155"/>
    </source>
</evidence>
<comment type="similarity">
    <text evidence="2 6">Belongs to the class-I pyridoxal-phosphate-dependent aminotransferase family.</text>
</comment>
<dbReference type="GO" id="GO:0030170">
    <property type="term" value="F:pyridoxal phosphate binding"/>
    <property type="evidence" value="ECO:0007669"/>
    <property type="project" value="InterPro"/>
</dbReference>
<keyword evidence="5" id="KW-0663">Pyridoxal phosphate</keyword>
<dbReference type="PROSITE" id="PS00105">
    <property type="entry name" value="AA_TRANSFER_CLASS_1"/>
    <property type="match status" value="1"/>
</dbReference>
<organism evidence="8 9">
    <name type="scientific">Candidatus Gottesmanbacteria bacterium GW2011_GWA2_44_17</name>
    <dbReference type="NCBI Taxonomy" id="1618444"/>
    <lineage>
        <taxon>Bacteria</taxon>
        <taxon>Candidatus Gottesmaniibacteriota</taxon>
    </lineage>
</organism>
<evidence type="ECO:0000256" key="1">
    <source>
        <dbReference type="ARBA" id="ARBA00001933"/>
    </source>
</evidence>
<comment type="caution">
    <text evidence="8">The sequence shown here is derived from an EMBL/GenBank/DDBJ whole genome shotgun (WGS) entry which is preliminary data.</text>
</comment>
<dbReference type="InterPro" id="IPR015421">
    <property type="entry name" value="PyrdxlP-dep_Trfase_major"/>
</dbReference>
<evidence type="ECO:0000256" key="5">
    <source>
        <dbReference type="ARBA" id="ARBA00022898"/>
    </source>
</evidence>
<name>A0A0G1HHW9_9BACT</name>
<dbReference type="PRINTS" id="PR00753">
    <property type="entry name" value="ACCSYNTHASE"/>
</dbReference>
<feature type="domain" description="Aminotransferase class I/classII large" evidence="7">
    <location>
        <begin position="36"/>
        <end position="347"/>
    </location>
</feature>
<dbReference type="NCBIfam" id="NF005744">
    <property type="entry name" value="PRK07568.1"/>
    <property type="match status" value="1"/>
</dbReference>
<dbReference type="EMBL" id="LCIB01000022">
    <property type="protein sequence ID" value="KKT46525.1"/>
    <property type="molecule type" value="Genomic_DNA"/>
</dbReference>
<dbReference type="PATRIC" id="fig|1618444.3.peg.446"/>
<proteinExistence type="inferred from homology"/>
<accession>A0A0G1HHW9</accession>
<dbReference type="AlphaFoldDB" id="A0A0G1HHW9"/>
<evidence type="ECO:0000313" key="8">
    <source>
        <dbReference type="EMBL" id="KKT46525.1"/>
    </source>
</evidence>
<dbReference type="EC" id="2.6.1.-" evidence="6"/>
<dbReference type="Gene3D" id="3.90.1150.10">
    <property type="entry name" value="Aspartate Aminotransferase, domain 1"/>
    <property type="match status" value="1"/>
</dbReference>
<reference evidence="8 9" key="1">
    <citation type="journal article" date="2015" name="Nature">
        <title>rRNA introns, odd ribosomes, and small enigmatic genomes across a large radiation of phyla.</title>
        <authorList>
            <person name="Brown C.T."/>
            <person name="Hug L.A."/>
            <person name="Thomas B.C."/>
            <person name="Sharon I."/>
            <person name="Castelle C.J."/>
            <person name="Singh A."/>
            <person name="Wilkins M.J."/>
            <person name="Williams K.H."/>
            <person name="Banfield J.F."/>
        </authorList>
    </citation>
    <scope>NUCLEOTIDE SEQUENCE [LARGE SCALE GENOMIC DNA]</scope>
</reference>
<gene>
    <name evidence="8" type="ORF">UW37_C0022G0007</name>
</gene>
<dbReference type="GO" id="GO:0008483">
    <property type="term" value="F:transaminase activity"/>
    <property type="evidence" value="ECO:0007669"/>
    <property type="project" value="UniProtKB-KW"/>
</dbReference>
<dbReference type="CDD" id="cd00609">
    <property type="entry name" value="AAT_like"/>
    <property type="match status" value="1"/>
</dbReference>
<dbReference type="InterPro" id="IPR015424">
    <property type="entry name" value="PyrdxlP-dep_Trfase"/>
</dbReference>
<evidence type="ECO:0000256" key="3">
    <source>
        <dbReference type="ARBA" id="ARBA00022576"/>
    </source>
</evidence>
<dbReference type="PANTHER" id="PTHR46383">
    <property type="entry name" value="ASPARTATE AMINOTRANSFERASE"/>
    <property type="match status" value="1"/>
</dbReference>
<keyword evidence="3 6" id="KW-0032">Aminotransferase</keyword>
<dbReference type="InterPro" id="IPR050596">
    <property type="entry name" value="AspAT/PAT-like"/>
</dbReference>
<dbReference type="Gene3D" id="3.40.640.10">
    <property type="entry name" value="Type I PLP-dependent aspartate aminotransferase-like (Major domain)"/>
    <property type="match status" value="1"/>
</dbReference>
<keyword evidence="4 6" id="KW-0808">Transferase</keyword>
<dbReference type="SUPFAM" id="SSF53383">
    <property type="entry name" value="PLP-dependent transferases"/>
    <property type="match status" value="1"/>
</dbReference>
<sequence length="409" mass="45785">MNKRSVSKRLEKVPASPIRKLVPFAQQAKKDGVTVYHLNIGDPDIKTPDVMLKALTSWDRDPISYSQSQGEPSFLLALKTYYHRFGFPFIEEKHIQVTTGGSEAVSMAMFSICNPGDEVIVFEPFYANYNTYAAVNGITLVPIPTKLENGFHLPERKIIEEKITNKTKAILICSPNNPTGTVYTKEEMDMLISIAKKYTLFLLSDEVYREFCYDGKRQVSLFSYMEEIPNQAIVLDSLSKRYSLCGARLGCLVSLNKEIMDGVLRIAQGRLSSGLIDQVMASKLTEVPSSYMKNVQAEYQKRRDVLFEELGKIKGIDLPPKPEGAFYAIVGLPVKDAEDFCKFLLTTFRDNNETVMLAPAAGFYASTSLSTGATIGKNEVRIAYVLNTTAIKRSVEIITEALKQYISSY</sequence>
<evidence type="ECO:0000313" key="9">
    <source>
        <dbReference type="Proteomes" id="UP000034063"/>
    </source>
</evidence>
<dbReference type="Pfam" id="PF00155">
    <property type="entry name" value="Aminotran_1_2"/>
    <property type="match status" value="1"/>
</dbReference>
<comment type="cofactor">
    <cofactor evidence="1 6">
        <name>pyridoxal 5'-phosphate</name>
        <dbReference type="ChEBI" id="CHEBI:597326"/>
    </cofactor>
</comment>
<evidence type="ECO:0000256" key="4">
    <source>
        <dbReference type="ARBA" id="ARBA00022679"/>
    </source>
</evidence>
<evidence type="ECO:0000256" key="2">
    <source>
        <dbReference type="ARBA" id="ARBA00007441"/>
    </source>
</evidence>
<dbReference type="Proteomes" id="UP000034063">
    <property type="component" value="Unassembled WGS sequence"/>
</dbReference>
<dbReference type="InterPro" id="IPR015422">
    <property type="entry name" value="PyrdxlP-dep_Trfase_small"/>
</dbReference>
<dbReference type="GO" id="GO:0006520">
    <property type="term" value="P:amino acid metabolic process"/>
    <property type="evidence" value="ECO:0007669"/>
    <property type="project" value="InterPro"/>
</dbReference>
<protein>
    <recommendedName>
        <fullName evidence="6">Aminotransferase</fullName>
        <ecNumber evidence="6">2.6.1.-</ecNumber>
    </recommendedName>
</protein>
<evidence type="ECO:0000256" key="6">
    <source>
        <dbReference type="RuleBase" id="RU000481"/>
    </source>
</evidence>
<dbReference type="InterPro" id="IPR004838">
    <property type="entry name" value="NHTrfase_class1_PyrdxlP-BS"/>
</dbReference>